<evidence type="ECO:0000313" key="3">
    <source>
        <dbReference type="Proteomes" id="UP000248749"/>
    </source>
</evidence>
<comment type="caution">
    <text evidence="2">The sequence shown here is derived from an EMBL/GenBank/DDBJ whole genome shotgun (WGS) entry which is preliminary data.</text>
</comment>
<sequence length="86" mass="8611">MAVAVTAAAAFAVATGTGQAAENCQGLNTALRNNLTFIAEQQQNPDANSAARIANRQAVVDLLQQRRAAAGCTADIEAAQPAGTGG</sequence>
<dbReference type="RefSeq" id="WP_111133427.1">
    <property type="nucleotide sequence ID" value="NZ_POUB01000029.1"/>
</dbReference>
<reference evidence="2 3" key="1">
    <citation type="submission" date="2018-01" db="EMBL/GenBank/DDBJ databases">
        <title>Draft genome sequence of Salinispora sp. 13K206.</title>
        <authorList>
            <person name="Sahin N."/>
            <person name="Saygin H."/>
            <person name="Ay H."/>
        </authorList>
    </citation>
    <scope>NUCLEOTIDE SEQUENCE [LARGE SCALE GENOMIC DNA]</scope>
    <source>
        <strain evidence="2 3">13K206</strain>
    </source>
</reference>
<protein>
    <recommendedName>
        <fullName evidence="4">Secreted protein</fullName>
    </recommendedName>
</protein>
<keyword evidence="1" id="KW-0732">Signal</keyword>
<gene>
    <name evidence="2" type="ORF">C1I99_07240</name>
</gene>
<dbReference type="Proteomes" id="UP000248749">
    <property type="component" value="Unassembled WGS sequence"/>
</dbReference>
<feature type="signal peptide" evidence="1">
    <location>
        <begin position="1"/>
        <end position="20"/>
    </location>
</feature>
<keyword evidence="3" id="KW-1185">Reference proteome</keyword>
<dbReference type="EMBL" id="POUB01000029">
    <property type="protein sequence ID" value="PZG01439.1"/>
    <property type="molecule type" value="Genomic_DNA"/>
</dbReference>
<evidence type="ECO:0000256" key="1">
    <source>
        <dbReference type="SAM" id="SignalP"/>
    </source>
</evidence>
<proteinExistence type="predicted"/>
<name>A0A2W2DBV6_9ACTN</name>
<dbReference type="AlphaFoldDB" id="A0A2W2DBV6"/>
<evidence type="ECO:0000313" key="2">
    <source>
        <dbReference type="EMBL" id="PZG01439.1"/>
    </source>
</evidence>
<accession>A0A2W2DBV6</accession>
<evidence type="ECO:0008006" key="4">
    <source>
        <dbReference type="Google" id="ProtNLM"/>
    </source>
</evidence>
<organism evidence="2 3">
    <name type="scientific">Micromonospora deserti</name>
    <dbReference type="NCBI Taxonomy" id="2070366"/>
    <lineage>
        <taxon>Bacteria</taxon>
        <taxon>Bacillati</taxon>
        <taxon>Actinomycetota</taxon>
        <taxon>Actinomycetes</taxon>
        <taxon>Micromonosporales</taxon>
        <taxon>Micromonosporaceae</taxon>
        <taxon>Micromonospora</taxon>
    </lineage>
</organism>
<feature type="chain" id="PRO_5015978129" description="Secreted protein" evidence="1">
    <location>
        <begin position="21"/>
        <end position="86"/>
    </location>
</feature>
<dbReference type="OrthoDB" id="3370467at2"/>